<proteinExistence type="predicted"/>
<gene>
    <name evidence="1" type="ORF">Tci_328605</name>
</gene>
<dbReference type="AlphaFoldDB" id="A0A699H7W1"/>
<protein>
    <submittedName>
        <fullName evidence="1">Uncharacterized protein</fullName>
    </submittedName>
</protein>
<comment type="caution">
    <text evidence="1">The sequence shown here is derived from an EMBL/GenBank/DDBJ whole genome shotgun (WGS) entry which is preliminary data.</text>
</comment>
<organism evidence="1">
    <name type="scientific">Tanacetum cinerariifolium</name>
    <name type="common">Dalmatian daisy</name>
    <name type="synonym">Chrysanthemum cinerariifolium</name>
    <dbReference type="NCBI Taxonomy" id="118510"/>
    <lineage>
        <taxon>Eukaryota</taxon>
        <taxon>Viridiplantae</taxon>
        <taxon>Streptophyta</taxon>
        <taxon>Embryophyta</taxon>
        <taxon>Tracheophyta</taxon>
        <taxon>Spermatophyta</taxon>
        <taxon>Magnoliopsida</taxon>
        <taxon>eudicotyledons</taxon>
        <taxon>Gunneridae</taxon>
        <taxon>Pentapetalae</taxon>
        <taxon>asterids</taxon>
        <taxon>campanulids</taxon>
        <taxon>Asterales</taxon>
        <taxon>Asteraceae</taxon>
        <taxon>Asteroideae</taxon>
        <taxon>Anthemideae</taxon>
        <taxon>Anthemidinae</taxon>
        <taxon>Tanacetum</taxon>
    </lineage>
</organism>
<dbReference type="EMBL" id="BKCJ010116007">
    <property type="protein sequence ID" value="GEX56630.1"/>
    <property type="molecule type" value="Genomic_DNA"/>
</dbReference>
<name>A0A699H7W1_TANCI</name>
<accession>A0A699H7W1</accession>
<sequence>MWCPYSQSQQKCLDVCKRKADQATKSWACLLRLQVQKVAERCCLDAVFVQKDSDMCCLVPKVAESKLLKGVVRIWLPMAVVLKL</sequence>
<evidence type="ECO:0000313" key="1">
    <source>
        <dbReference type="EMBL" id="GEX56630.1"/>
    </source>
</evidence>
<reference evidence="1" key="1">
    <citation type="journal article" date="2019" name="Sci. Rep.">
        <title>Draft genome of Tanacetum cinerariifolium, the natural source of mosquito coil.</title>
        <authorList>
            <person name="Yamashiro T."/>
            <person name="Shiraishi A."/>
            <person name="Satake H."/>
            <person name="Nakayama K."/>
        </authorList>
    </citation>
    <scope>NUCLEOTIDE SEQUENCE</scope>
</reference>